<comment type="similarity">
    <text evidence="2">Belongs to the concentrative nucleoside transporter (CNT) (TC 2.A.41) family.</text>
</comment>
<comment type="subcellular location">
    <subcellularLocation>
        <location evidence="1">Cell membrane</location>
        <topology evidence="1">Multi-pass membrane protein</topology>
    </subcellularLocation>
</comment>
<keyword evidence="4 8" id="KW-0812">Transmembrane</keyword>
<feature type="transmembrane region" description="Helical" evidence="8">
    <location>
        <begin position="440"/>
        <end position="465"/>
    </location>
</feature>
<dbReference type="InterPro" id="IPR011657">
    <property type="entry name" value="CNT_C_dom"/>
</dbReference>
<evidence type="ECO:0000256" key="7">
    <source>
        <dbReference type="SAM" id="MobiDB-lite"/>
    </source>
</evidence>
<feature type="transmembrane region" description="Helical" evidence="8">
    <location>
        <begin position="211"/>
        <end position="230"/>
    </location>
</feature>
<keyword evidence="6 8" id="KW-0472">Membrane</keyword>
<dbReference type="GO" id="GO:0005337">
    <property type="term" value="F:nucleoside transmembrane transporter activity"/>
    <property type="evidence" value="ECO:0007669"/>
    <property type="project" value="InterPro"/>
</dbReference>
<evidence type="ECO:0000313" key="12">
    <source>
        <dbReference type="EMBL" id="HFN00214.1"/>
    </source>
</evidence>
<sequence>MSSLNALSLLGIFGLCFIAWLLSENRSLRVFPWRTVIAGILLQLVLGALVFVVPGTRDALRAFSDLLNVLFDAADAGARFVFGPNIVPRLDRPSDVNLGYIFAFRALPTVVFFSGLMALLYNLGIIQLITNVFAKIFYWVMRLSGAEALSGAANIFVGIEAAIVVKPYLEKMTRSELAAILACCFGTAASSTLAIYVSFLKDVFPNILGHLVSASIMAIPACFVLSKILVPETGVPLTMGGIPTEKDALSEADQESLQGLEAAAATPFEEPSYAAKTRIQMDDEDDLPPPVYAASPDPTSFKDKAPTPQETVGGEPIERVSPLDAAIVGALDGVKMAVAIAAVLILILGLVYLINQIFAGIDGLLAQFNPDFQGKLTLANIMGILFLPFTFLTGVSLEWNELWNSSVIIGRRLFETAIPPYQSLAQESAAGTLSERATVIVSYALSGFAHLASVGIFVGGTIALAPSRRKDITRLGWKALFAGTLATLMIAAISGVYFTPGNVSILGERQAPAPQVSPSPTVSPSLAPSPVASPSPTVSPSPAVSPSPVNVAPPATSSPQASPVAPPPAQQPPAAAPPAGQVRPNPAPAAPQAPPAGQARPNPAPASPQPANR</sequence>
<dbReference type="EMBL" id="DSRU01000305">
    <property type="protein sequence ID" value="HFN00214.1"/>
    <property type="molecule type" value="Genomic_DNA"/>
</dbReference>
<feature type="region of interest" description="Disordered" evidence="7">
    <location>
        <begin position="510"/>
        <end position="613"/>
    </location>
</feature>
<evidence type="ECO:0000256" key="4">
    <source>
        <dbReference type="ARBA" id="ARBA00022692"/>
    </source>
</evidence>
<proteinExistence type="inferred from homology"/>
<comment type="caution">
    <text evidence="12">The sequence shown here is derived from an EMBL/GenBank/DDBJ whole genome shotgun (WGS) entry which is preliminary data.</text>
</comment>
<dbReference type="GO" id="GO:0005886">
    <property type="term" value="C:plasma membrane"/>
    <property type="evidence" value="ECO:0007669"/>
    <property type="project" value="UniProtKB-SubCell"/>
</dbReference>
<keyword evidence="5 8" id="KW-1133">Transmembrane helix</keyword>
<evidence type="ECO:0000256" key="1">
    <source>
        <dbReference type="ARBA" id="ARBA00004651"/>
    </source>
</evidence>
<evidence type="ECO:0000259" key="11">
    <source>
        <dbReference type="Pfam" id="PF07670"/>
    </source>
</evidence>
<feature type="transmembrane region" description="Helical" evidence="8">
    <location>
        <begin position="336"/>
        <end position="355"/>
    </location>
</feature>
<name>A0A7C3PH52_9CYAN</name>
<gene>
    <name evidence="12" type="ORF">ENR64_21215</name>
</gene>
<feature type="transmembrane region" description="Helical" evidence="8">
    <location>
        <begin position="6"/>
        <end position="23"/>
    </location>
</feature>
<organism evidence="12">
    <name type="scientific">Oscillatoriales cyanobacterium SpSt-418</name>
    <dbReference type="NCBI Taxonomy" id="2282169"/>
    <lineage>
        <taxon>Bacteria</taxon>
        <taxon>Bacillati</taxon>
        <taxon>Cyanobacteriota</taxon>
        <taxon>Cyanophyceae</taxon>
        <taxon>Oscillatoriophycideae</taxon>
        <taxon>Oscillatoriales</taxon>
    </lineage>
</organism>
<evidence type="ECO:0000259" key="10">
    <source>
        <dbReference type="Pfam" id="PF07662"/>
    </source>
</evidence>
<feature type="domain" description="Concentrative nucleoside transporter C-terminal" evidence="10">
    <location>
        <begin position="318"/>
        <end position="495"/>
    </location>
</feature>
<feature type="domain" description="Concentrative nucleoside transporter N-terminal" evidence="9">
    <location>
        <begin position="10"/>
        <end position="84"/>
    </location>
</feature>
<evidence type="ECO:0000256" key="3">
    <source>
        <dbReference type="ARBA" id="ARBA00022475"/>
    </source>
</evidence>
<evidence type="ECO:0000256" key="8">
    <source>
        <dbReference type="SAM" id="Phobius"/>
    </source>
</evidence>
<feature type="compositionally biased region" description="Pro residues" evidence="7">
    <location>
        <begin position="564"/>
        <end position="576"/>
    </location>
</feature>
<feature type="transmembrane region" description="Helical" evidence="8">
    <location>
        <begin position="136"/>
        <end position="157"/>
    </location>
</feature>
<protein>
    <submittedName>
        <fullName evidence="12">Nucleoside:proton symporter</fullName>
    </submittedName>
</protein>
<evidence type="ECO:0000256" key="5">
    <source>
        <dbReference type="ARBA" id="ARBA00022989"/>
    </source>
</evidence>
<dbReference type="AlphaFoldDB" id="A0A7C3PH52"/>
<feature type="domain" description="Nucleoside transporter/FeoB GTPase Gate" evidence="11">
    <location>
        <begin position="103"/>
        <end position="201"/>
    </location>
</feature>
<reference evidence="12" key="1">
    <citation type="journal article" date="2020" name="mSystems">
        <title>Genome- and Community-Level Interaction Insights into Carbon Utilization and Element Cycling Functions of Hydrothermarchaeota in Hydrothermal Sediment.</title>
        <authorList>
            <person name="Zhou Z."/>
            <person name="Liu Y."/>
            <person name="Xu W."/>
            <person name="Pan J."/>
            <person name="Luo Z.H."/>
            <person name="Li M."/>
        </authorList>
    </citation>
    <scope>NUCLEOTIDE SEQUENCE [LARGE SCALE GENOMIC DNA]</scope>
    <source>
        <strain evidence="12">SpSt-418</strain>
    </source>
</reference>
<feature type="transmembrane region" description="Helical" evidence="8">
    <location>
        <begin position="177"/>
        <end position="199"/>
    </location>
</feature>
<dbReference type="InterPro" id="IPR008276">
    <property type="entry name" value="C_nuclsd_transpt"/>
</dbReference>
<dbReference type="Pfam" id="PF07670">
    <property type="entry name" value="Gate"/>
    <property type="match status" value="1"/>
</dbReference>
<dbReference type="Pfam" id="PF01773">
    <property type="entry name" value="Nucleos_tra2_N"/>
    <property type="match status" value="1"/>
</dbReference>
<evidence type="ECO:0000256" key="2">
    <source>
        <dbReference type="ARBA" id="ARBA00009033"/>
    </source>
</evidence>
<feature type="transmembrane region" description="Helical" evidence="8">
    <location>
        <begin position="477"/>
        <end position="498"/>
    </location>
</feature>
<feature type="transmembrane region" description="Helical" evidence="8">
    <location>
        <begin position="35"/>
        <end position="53"/>
    </location>
</feature>
<dbReference type="InterPro" id="IPR011642">
    <property type="entry name" value="Gate_dom"/>
</dbReference>
<feature type="compositionally biased region" description="Pro residues" evidence="7">
    <location>
        <begin position="531"/>
        <end position="545"/>
    </location>
</feature>
<feature type="compositionally biased region" description="Low complexity" evidence="7">
    <location>
        <begin position="511"/>
        <end position="530"/>
    </location>
</feature>
<dbReference type="InterPro" id="IPR002668">
    <property type="entry name" value="CNT_N_dom"/>
</dbReference>
<evidence type="ECO:0000256" key="6">
    <source>
        <dbReference type="ARBA" id="ARBA00023136"/>
    </source>
</evidence>
<accession>A0A7C3PH52</accession>
<feature type="compositionally biased region" description="Pro residues" evidence="7">
    <location>
        <begin position="602"/>
        <end position="613"/>
    </location>
</feature>
<dbReference type="GO" id="GO:0015293">
    <property type="term" value="F:symporter activity"/>
    <property type="evidence" value="ECO:0007669"/>
    <property type="project" value="TreeGrafter"/>
</dbReference>
<feature type="region of interest" description="Disordered" evidence="7">
    <location>
        <begin position="282"/>
        <end position="315"/>
    </location>
</feature>
<feature type="transmembrane region" description="Helical" evidence="8">
    <location>
        <begin position="98"/>
        <end position="124"/>
    </location>
</feature>
<dbReference type="Pfam" id="PF07662">
    <property type="entry name" value="Nucleos_tra2_C"/>
    <property type="match status" value="1"/>
</dbReference>
<keyword evidence="3" id="KW-1003">Cell membrane</keyword>
<evidence type="ECO:0000259" key="9">
    <source>
        <dbReference type="Pfam" id="PF01773"/>
    </source>
</evidence>
<feature type="transmembrane region" description="Helical" evidence="8">
    <location>
        <begin position="376"/>
        <end position="397"/>
    </location>
</feature>
<feature type="compositionally biased region" description="Low complexity" evidence="7">
    <location>
        <begin position="546"/>
        <end position="563"/>
    </location>
</feature>
<dbReference type="PANTHER" id="PTHR10590">
    <property type="entry name" value="SODIUM/NUCLEOSIDE COTRANSPORTER"/>
    <property type="match status" value="1"/>
</dbReference>
<dbReference type="PANTHER" id="PTHR10590:SF4">
    <property type="entry name" value="SOLUTE CARRIER FAMILY 28 MEMBER 3"/>
    <property type="match status" value="1"/>
</dbReference>
<feature type="compositionally biased region" description="Pro residues" evidence="7">
    <location>
        <begin position="585"/>
        <end position="594"/>
    </location>
</feature>